<dbReference type="InterPro" id="IPR001387">
    <property type="entry name" value="Cro/C1-type_HTH"/>
</dbReference>
<dbReference type="AlphaFoldDB" id="A0A8J4A429"/>
<accession>A0A8J4A429</accession>
<dbReference type="Gene3D" id="3.30.450.180">
    <property type="match status" value="1"/>
</dbReference>
<feature type="domain" description="HTH cro/C1-type" evidence="1">
    <location>
        <begin position="39"/>
        <end position="84"/>
    </location>
</feature>
<evidence type="ECO:0000313" key="2">
    <source>
        <dbReference type="EMBL" id="GIJ75494.1"/>
    </source>
</evidence>
<dbReference type="InterPro" id="IPR010982">
    <property type="entry name" value="Lambda_DNA-bd_dom_sf"/>
</dbReference>
<dbReference type="PROSITE" id="PS50943">
    <property type="entry name" value="HTH_CROC1"/>
    <property type="match status" value="1"/>
</dbReference>
<dbReference type="EMBL" id="BOPH01000160">
    <property type="protein sequence ID" value="GIJ75494.1"/>
    <property type="molecule type" value="Genomic_DNA"/>
</dbReference>
<dbReference type="PANTHER" id="PTHR35010">
    <property type="entry name" value="BLL4672 PROTEIN-RELATED"/>
    <property type="match status" value="1"/>
</dbReference>
<dbReference type="SMART" id="SM00530">
    <property type="entry name" value="HTH_XRE"/>
    <property type="match status" value="1"/>
</dbReference>
<proteinExistence type="predicted"/>
<dbReference type="Pfam" id="PF13560">
    <property type="entry name" value="HTH_31"/>
    <property type="match status" value="1"/>
</dbReference>
<protein>
    <submittedName>
        <fullName evidence="2">DNA-binding protein</fullName>
    </submittedName>
</protein>
<comment type="caution">
    <text evidence="2">The sequence shown here is derived from an EMBL/GenBank/DDBJ whole genome shotgun (WGS) entry which is preliminary data.</text>
</comment>
<keyword evidence="2" id="KW-0238">DNA-binding</keyword>
<dbReference type="Gene3D" id="1.10.260.40">
    <property type="entry name" value="lambda repressor-like DNA-binding domains"/>
    <property type="match status" value="1"/>
</dbReference>
<dbReference type="Proteomes" id="UP000635606">
    <property type="component" value="Unassembled WGS sequence"/>
</dbReference>
<gene>
    <name evidence="2" type="ORF">Voc01_104110</name>
</gene>
<organism evidence="2 3">
    <name type="scientific">Virgisporangium ochraceum</name>
    <dbReference type="NCBI Taxonomy" id="65505"/>
    <lineage>
        <taxon>Bacteria</taxon>
        <taxon>Bacillati</taxon>
        <taxon>Actinomycetota</taxon>
        <taxon>Actinomycetes</taxon>
        <taxon>Micromonosporales</taxon>
        <taxon>Micromonosporaceae</taxon>
        <taxon>Virgisporangium</taxon>
    </lineage>
</organism>
<dbReference type="PANTHER" id="PTHR35010:SF2">
    <property type="entry name" value="BLL4672 PROTEIN"/>
    <property type="match status" value="1"/>
</dbReference>
<name>A0A8J4A429_9ACTN</name>
<sequence length="295" mass="32525">MASPDVARELRDFLTSRRAALTPESVGLPPSVGARRVPGLRREEVAMLAGVSVDYYVKLEQGRAVNVSEQVLEAIERALRLDGLESRHLRSLLRATHRPRSAPGPTETPAPKARAAVRTMVDAMTVPAIVHGPLLEVLGLNAVAKALFADFEAMPVGERNLARWMFLDPSARRIYLEWDRHAAQMVAILRAAAQGPHAGRLAHLVGELSVASPDFARHWADYRLHQHTHGVKRFGNELVGELRLHYQALPLQEDAGQTVVVYHADPGSPSAEKLELLSSWVLPAEVRQRPRRGVP</sequence>
<dbReference type="RefSeq" id="WP_203935252.1">
    <property type="nucleotide sequence ID" value="NZ_BOPH01000160.1"/>
</dbReference>
<dbReference type="Pfam" id="PF17765">
    <property type="entry name" value="MLTR_LBD"/>
    <property type="match status" value="1"/>
</dbReference>
<evidence type="ECO:0000313" key="3">
    <source>
        <dbReference type="Proteomes" id="UP000635606"/>
    </source>
</evidence>
<dbReference type="CDD" id="cd00093">
    <property type="entry name" value="HTH_XRE"/>
    <property type="match status" value="1"/>
</dbReference>
<reference evidence="2" key="1">
    <citation type="submission" date="2021-01" db="EMBL/GenBank/DDBJ databases">
        <title>Whole genome shotgun sequence of Virgisporangium ochraceum NBRC 16418.</title>
        <authorList>
            <person name="Komaki H."/>
            <person name="Tamura T."/>
        </authorList>
    </citation>
    <scope>NUCLEOTIDE SEQUENCE</scope>
    <source>
        <strain evidence="2">NBRC 16418</strain>
    </source>
</reference>
<evidence type="ECO:0000259" key="1">
    <source>
        <dbReference type="PROSITE" id="PS50943"/>
    </source>
</evidence>
<dbReference type="GO" id="GO:0003677">
    <property type="term" value="F:DNA binding"/>
    <property type="evidence" value="ECO:0007669"/>
    <property type="project" value="UniProtKB-KW"/>
</dbReference>
<dbReference type="SUPFAM" id="SSF47413">
    <property type="entry name" value="lambda repressor-like DNA-binding domains"/>
    <property type="match status" value="1"/>
</dbReference>
<keyword evidence="3" id="KW-1185">Reference proteome</keyword>
<dbReference type="InterPro" id="IPR041413">
    <property type="entry name" value="MLTR_LBD"/>
</dbReference>